<dbReference type="Proteomes" id="UP001286456">
    <property type="component" value="Unassembled WGS sequence"/>
</dbReference>
<dbReference type="AlphaFoldDB" id="A0AAE0M8U1"/>
<dbReference type="EMBL" id="JAUEPO010000004">
    <property type="protein sequence ID" value="KAK3323716.1"/>
    <property type="molecule type" value="Genomic_DNA"/>
</dbReference>
<feature type="region of interest" description="Disordered" evidence="1">
    <location>
        <begin position="1"/>
        <end position="27"/>
    </location>
</feature>
<evidence type="ECO:0000256" key="2">
    <source>
        <dbReference type="SAM" id="Phobius"/>
    </source>
</evidence>
<reference evidence="3" key="2">
    <citation type="submission" date="2023-06" db="EMBL/GenBank/DDBJ databases">
        <authorList>
            <consortium name="Lawrence Berkeley National Laboratory"/>
            <person name="Haridas S."/>
            <person name="Hensen N."/>
            <person name="Bonometti L."/>
            <person name="Westerberg I."/>
            <person name="Brannstrom I.O."/>
            <person name="Guillou S."/>
            <person name="Cros-Aarteil S."/>
            <person name="Calhoun S."/>
            <person name="Kuo A."/>
            <person name="Mondo S."/>
            <person name="Pangilinan J."/>
            <person name="Riley R."/>
            <person name="Labutti K."/>
            <person name="Andreopoulos B."/>
            <person name="Lipzen A."/>
            <person name="Chen C."/>
            <person name="Yanf M."/>
            <person name="Daum C."/>
            <person name="Ng V."/>
            <person name="Clum A."/>
            <person name="Steindorff A."/>
            <person name="Ohm R."/>
            <person name="Martin F."/>
            <person name="Silar P."/>
            <person name="Natvig D."/>
            <person name="Lalanne C."/>
            <person name="Gautier V."/>
            <person name="Ament-Velasquez S.L."/>
            <person name="Kruys A."/>
            <person name="Hutchinson M.I."/>
            <person name="Powell A.J."/>
            <person name="Barry K."/>
            <person name="Miller A.N."/>
            <person name="Grigoriev I.V."/>
            <person name="Debuchy R."/>
            <person name="Gladieux P."/>
            <person name="Thoren M.H."/>
            <person name="Johannesson H."/>
        </authorList>
    </citation>
    <scope>NUCLEOTIDE SEQUENCE</scope>
    <source>
        <strain evidence="3">SMH4131-1</strain>
    </source>
</reference>
<feature type="transmembrane region" description="Helical" evidence="2">
    <location>
        <begin position="34"/>
        <end position="57"/>
    </location>
</feature>
<keyword evidence="4" id="KW-1185">Reference proteome</keyword>
<comment type="caution">
    <text evidence="3">The sequence shown here is derived from an EMBL/GenBank/DDBJ whole genome shotgun (WGS) entry which is preliminary data.</text>
</comment>
<evidence type="ECO:0000256" key="1">
    <source>
        <dbReference type="SAM" id="MobiDB-lite"/>
    </source>
</evidence>
<evidence type="ECO:0000313" key="4">
    <source>
        <dbReference type="Proteomes" id="UP001286456"/>
    </source>
</evidence>
<organism evidence="3 4">
    <name type="scientific">Cercophora scortea</name>
    <dbReference type="NCBI Taxonomy" id="314031"/>
    <lineage>
        <taxon>Eukaryota</taxon>
        <taxon>Fungi</taxon>
        <taxon>Dikarya</taxon>
        <taxon>Ascomycota</taxon>
        <taxon>Pezizomycotina</taxon>
        <taxon>Sordariomycetes</taxon>
        <taxon>Sordariomycetidae</taxon>
        <taxon>Sordariales</taxon>
        <taxon>Lasiosphaeriaceae</taxon>
        <taxon>Cercophora</taxon>
    </lineage>
</organism>
<keyword evidence="2" id="KW-0472">Membrane</keyword>
<feature type="region of interest" description="Disordered" evidence="1">
    <location>
        <begin position="112"/>
        <end position="139"/>
    </location>
</feature>
<gene>
    <name evidence="3" type="ORF">B0T19DRAFT_212431</name>
</gene>
<accession>A0AAE0M8U1</accession>
<keyword evidence="2" id="KW-1133">Transmembrane helix</keyword>
<keyword evidence="2" id="KW-0812">Transmembrane</keyword>
<feature type="compositionally biased region" description="Low complexity" evidence="1">
    <location>
        <begin position="182"/>
        <end position="202"/>
    </location>
</feature>
<sequence length="209" mass="23842">MSPISPVHQQRAPASVTPDSHDAQSKMTGSPAAWVIPAVASGVIIVAAFMIFIFFVFNKQRQYRKARQSDPHLSRDGFMHRRKLSEADQFEEEERQRRIMIRKSLASRSWSSVESRKSMSTETSDQVQPREALEVNDEEPQRLKDDWKAWEARIHRERSMSRELHPAACHMLDSPMPPPSRSPSRSPLLQHPSSPLASPASLYVRIAPH</sequence>
<evidence type="ECO:0000313" key="3">
    <source>
        <dbReference type="EMBL" id="KAK3323716.1"/>
    </source>
</evidence>
<protein>
    <submittedName>
        <fullName evidence="3">Uncharacterized protein</fullName>
    </submittedName>
</protein>
<name>A0AAE0M8U1_9PEZI</name>
<reference evidence="3" key="1">
    <citation type="journal article" date="2023" name="Mol. Phylogenet. Evol.">
        <title>Genome-scale phylogeny and comparative genomics of the fungal order Sordariales.</title>
        <authorList>
            <person name="Hensen N."/>
            <person name="Bonometti L."/>
            <person name="Westerberg I."/>
            <person name="Brannstrom I.O."/>
            <person name="Guillou S."/>
            <person name="Cros-Aarteil S."/>
            <person name="Calhoun S."/>
            <person name="Haridas S."/>
            <person name="Kuo A."/>
            <person name="Mondo S."/>
            <person name="Pangilinan J."/>
            <person name="Riley R."/>
            <person name="LaButti K."/>
            <person name="Andreopoulos B."/>
            <person name="Lipzen A."/>
            <person name="Chen C."/>
            <person name="Yan M."/>
            <person name="Daum C."/>
            <person name="Ng V."/>
            <person name="Clum A."/>
            <person name="Steindorff A."/>
            <person name="Ohm R.A."/>
            <person name="Martin F."/>
            <person name="Silar P."/>
            <person name="Natvig D.O."/>
            <person name="Lalanne C."/>
            <person name="Gautier V."/>
            <person name="Ament-Velasquez S.L."/>
            <person name="Kruys A."/>
            <person name="Hutchinson M.I."/>
            <person name="Powell A.J."/>
            <person name="Barry K."/>
            <person name="Miller A.N."/>
            <person name="Grigoriev I.V."/>
            <person name="Debuchy R."/>
            <person name="Gladieux P."/>
            <person name="Hiltunen Thoren M."/>
            <person name="Johannesson H."/>
        </authorList>
    </citation>
    <scope>NUCLEOTIDE SEQUENCE</scope>
    <source>
        <strain evidence="3">SMH4131-1</strain>
    </source>
</reference>
<feature type="region of interest" description="Disordered" evidence="1">
    <location>
        <begin position="162"/>
        <end position="209"/>
    </location>
</feature>
<proteinExistence type="predicted"/>